<sequence length="254" mass="28170">MKRFKILMSFAVSLLLPFAALSAEPKEPEMYSYATYFMCAPDKEAAADELVENSYAPIYDAAVKDGTISGWGWLAHQTGGEWRRILYHAAPSVSGLLSAQKKMGEKLDKALGKGPDALMTGCTSHVDYIWQFVAGSRPASDNSPRGKASMSVYMECDFTTEERADEIVKKVFAPVYNEFVGKGQLTSWGWLAHVVGGKYRKLATMSAENYDDLLKARAAILNKLFVEGDKQIGEEFSSICGSHEDYLWTIKQET</sequence>
<dbReference type="Proteomes" id="UP001248581">
    <property type="component" value="Chromosome"/>
</dbReference>
<proteinExistence type="predicted"/>
<dbReference type="EMBL" id="CP134146">
    <property type="protein sequence ID" value="WNC68348.1"/>
    <property type="molecule type" value="Genomic_DNA"/>
</dbReference>
<name>A0ABY9THP6_9GAMM</name>
<evidence type="ECO:0000313" key="2">
    <source>
        <dbReference type="EMBL" id="WNC68348.1"/>
    </source>
</evidence>
<organism evidence="2 3">
    <name type="scientific">Thalassotalea nanhaiensis</name>
    <dbReference type="NCBI Taxonomy" id="3065648"/>
    <lineage>
        <taxon>Bacteria</taxon>
        <taxon>Pseudomonadati</taxon>
        <taxon>Pseudomonadota</taxon>
        <taxon>Gammaproteobacteria</taxon>
        <taxon>Alteromonadales</taxon>
        <taxon>Colwelliaceae</taxon>
        <taxon>Thalassotalea</taxon>
    </lineage>
</organism>
<keyword evidence="3" id="KW-1185">Reference proteome</keyword>
<keyword evidence="1" id="KW-0732">Signal</keyword>
<evidence type="ECO:0000256" key="1">
    <source>
        <dbReference type="SAM" id="SignalP"/>
    </source>
</evidence>
<reference evidence="3" key="1">
    <citation type="submission" date="2023-09" db="EMBL/GenBank/DDBJ databases">
        <authorList>
            <person name="Li S."/>
            <person name="Li X."/>
            <person name="Zhang C."/>
            <person name="Zhao Z."/>
        </authorList>
    </citation>
    <scope>NUCLEOTIDE SEQUENCE [LARGE SCALE GENOMIC DNA]</scope>
    <source>
        <strain evidence="3">SQ345</strain>
    </source>
</reference>
<gene>
    <name evidence="2" type="ORF">RI845_17740</name>
</gene>
<dbReference type="RefSeq" id="WP_348387504.1">
    <property type="nucleotide sequence ID" value="NZ_CP134146.1"/>
</dbReference>
<feature type="signal peptide" evidence="1">
    <location>
        <begin position="1"/>
        <end position="22"/>
    </location>
</feature>
<evidence type="ECO:0000313" key="3">
    <source>
        <dbReference type="Proteomes" id="UP001248581"/>
    </source>
</evidence>
<accession>A0ABY9THP6</accession>
<feature type="chain" id="PRO_5047510306" evidence="1">
    <location>
        <begin position="23"/>
        <end position="254"/>
    </location>
</feature>
<protein>
    <submittedName>
        <fullName evidence="2">Uncharacterized protein</fullName>
    </submittedName>
</protein>